<evidence type="ECO:0000313" key="2">
    <source>
        <dbReference type="Proteomes" id="UP000272400"/>
    </source>
</evidence>
<accession>A0A3N1D5A3</accession>
<protein>
    <submittedName>
        <fullName evidence="1">Uncharacterized protein</fullName>
    </submittedName>
</protein>
<sequence length="319" mass="34414">MAGKGGGHDAPRSSVRRMGLLTETVLEKAARFLWTSGRVLEQRRFAHLFGSGTASGVLAALDAYADEEGGYAFGLEPDIRGPLGQPIAVPAALRVLEEAGRMVPERLVPLCDWLAERTDPDGGVPAVLPSLRPFPHPPFMPVADDPRGDLLTTGQIAGPLLRHGTEHPWLRAAERFCRAAIEALEETHPYEAGAVVAFLDGVRDRAWAARQGVRLGSLVREQRIVLLDPEKPGEARPAPGYAPGEFHLPHDYAASPGSVARAWFTDAEMDRSLQHLVAVQEEDGGWPLPWAQWSPATAFEARPGVTLAALLTLRAYGSA</sequence>
<name>A0A3N1D5A3_9ACTN</name>
<dbReference type="InterPro" id="IPR008930">
    <property type="entry name" value="Terpenoid_cyclase/PrenylTrfase"/>
</dbReference>
<dbReference type="Proteomes" id="UP000272400">
    <property type="component" value="Unassembled WGS sequence"/>
</dbReference>
<organism evidence="1 2">
    <name type="scientific">Actinocorallia herbida</name>
    <dbReference type="NCBI Taxonomy" id="58109"/>
    <lineage>
        <taxon>Bacteria</taxon>
        <taxon>Bacillati</taxon>
        <taxon>Actinomycetota</taxon>
        <taxon>Actinomycetes</taxon>
        <taxon>Streptosporangiales</taxon>
        <taxon>Thermomonosporaceae</taxon>
        <taxon>Actinocorallia</taxon>
    </lineage>
</organism>
<proteinExistence type="predicted"/>
<reference evidence="1 2" key="1">
    <citation type="submission" date="2018-11" db="EMBL/GenBank/DDBJ databases">
        <title>Sequencing the genomes of 1000 actinobacteria strains.</title>
        <authorList>
            <person name="Klenk H.-P."/>
        </authorList>
    </citation>
    <scope>NUCLEOTIDE SEQUENCE [LARGE SCALE GENOMIC DNA]</scope>
    <source>
        <strain evidence="1 2">DSM 44254</strain>
    </source>
</reference>
<dbReference type="EMBL" id="RJKE01000001">
    <property type="protein sequence ID" value="ROO88725.1"/>
    <property type="molecule type" value="Genomic_DNA"/>
</dbReference>
<dbReference type="SUPFAM" id="SSF48239">
    <property type="entry name" value="Terpenoid cyclases/Protein prenyltransferases"/>
    <property type="match status" value="1"/>
</dbReference>
<dbReference type="AlphaFoldDB" id="A0A3N1D5A3"/>
<comment type="caution">
    <text evidence="1">The sequence shown here is derived from an EMBL/GenBank/DDBJ whole genome shotgun (WGS) entry which is preliminary data.</text>
</comment>
<gene>
    <name evidence="1" type="ORF">EDD29_6404</name>
</gene>
<keyword evidence="2" id="KW-1185">Reference proteome</keyword>
<evidence type="ECO:0000313" key="1">
    <source>
        <dbReference type="EMBL" id="ROO88725.1"/>
    </source>
</evidence>